<keyword evidence="7 15" id="KW-0547">Nucleotide-binding</keyword>
<comment type="similarity">
    <text evidence="2">Belongs to the protein kinase superfamily. CAMK Ser/Thr protein kinase family. SNF1 subfamily.</text>
</comment>
<evidence type="ECO:0000256" key="16">
    <source>
        <dbReference type="SAM" id="MobiDB-lite"/>
    </source>
</evidence>
<dbReference type="Proteomes" id="UP000830375">
    <property type="component" value="Unassembled WGS sequence"/>
</dbReference>
<feature type="binding site" evidence="15">
    <location>
        <position position="42"/>
    </location>
    <ligand>
        <name>ATP</name>
        <dbReference type="ChEBI" id="CHEBI:30616"/>
    </ligand>
</feature>
<keyword evidence="20" id="KW-1185">Reference proteome</keyword>
<evidence type="ECO:0000256" key="14">
    <source>
        <dbReference type="ARBA" id="ARBA00048679"/>
    </source>
</evidence>
<keyword evidence="6" id="KW-0808">Transferase</keyword>
<dbReference type="Pfam" id="PF21594">
    <property type="entry name" value="UBA_MELK"/>
    <property type="match status" value="1"/>
</dbReference>
<gene>
    <name evidence="19" type="ORF">H4Q32_005345</name>
</gene>
<dbReference type="PROSITE" id="PS50032">
    <property type="entry name" value="KA1"/>
    <property type="match status" value="1"/>
</dbReference>
<evidence type="ECO:0000256" key="9">
    <source>
        <dbReference type="ARBA" id="ARBA00022840"/>
    </source>
</evidence>
<feature type="compositionally biased region" description="Low complexity" evidence="16">
    <location>
        <begin position="365"/>
        <end position="379"/>
    </location>
</feature>
<dbReference type="CDD" id="cd12198">
    <property type="entry name" value="MELK_C"/>
    <property type="match status" value="1"/>
</dbReference>
<comment type="caution">
    <text evidence="19">The sequence shown here is derived from an EMBL/GenBank/DDBJ whole genome shotgun (WGS) entry which is preliminary data.</text>
</comment>
<dbReference type="PROSITE" id="PS00107">
    <property type="entry name" value="PROTEIN_KINASE_ATP"/>
    <property type="match status" value="1"/>
</dbReference>
<evidence type="ECO:0000256" key="8">
    <source>
        <dbReference type="ARBA" id="ARBA00022777"/>
    </source>
</evidence>
<dbReference type="Pfam" id="PF00069">
    <property type="entry name" value="Pkinase"/>
    <property type="match status" value="2"/>
</dbReference>
<dbReference type="InterPro" id="IPR011009">
    <property type="entry name" value="Kinase-like_dom_sf"/>
</dbReference>
<dbReference type="Gene3D" id="1.10.510.10">
    <property type="entry name" value="Transferase(Phosphotransferase) domain 1"/>
    <property type="match status" value="2"/>
</dbReference>
<reference evidence="19 20" key="1">
    <citation type="submission" date="2022-01" db="EMBL/GenBank/DDBJ databases">
        <title>A high-quality chromosome-level genome assembly of rohu carp, Labeo rohita.</title>
        <authorList>
            <person name="Arick M.A. II"/>
            <person name="Hsu C.-Y."/>
            <person name="Magbanua Z."/>
            <person name="Pechanova O."/>
            <person name="Grover C."/>
            <person name="Miller E."/>
            <person name="Thrash A."/>
            <person name="Ezzel L."/>
            <person name="Alam S."/>
            <person name="Benzie J."/>
            <person name="Hamilton M."/>
            <person name="Karsi A."/>
            <person name="Lawrence M.L."/>
            <person name="Peterson D.G."/>
        </authorList>
    </citation>
    <scope>NUCLEOTIDE SEQUENCE [LARGE SCALE GENOMIC DNA]</scope>
    <source>
        <strain evidence="20">BAU-BD-2019</strain>
        <tissue evidence="19">Blood</tissue>
    </source>
</reference>
<feature type="domain" description="KA1" evidence="18">
    <location>
        <begin position="639"/>
        <end position="688"/>
    </location>
</feature>
<evidence type="ECO:0000256" key="4">
    <source>
        <dbReference type="ARBA" id="ARBA00022475"/>
    </source>
</evidence>
<name>A0ABQ8N397_LABRO</name>
<evidence type="ECO:0000256" key="6">
    <source>
        <dbReference type="ARBA" id="ARBA00022679"/>
    </source>
</evidence>
<comment type="subcellular location">
    <subcellularLocation>
        <location evidence="1">Cell membrane</location>
        <topology evidence="1">Peripheral membrane protein</topology>
    </subcellularLocation>
</comment>
<proteinExistence type="inferred from homology"/>
<feature type="domain" description="Protein kinase" evidence="17">
    <location>
        <begin position="13"/>
        <end position="242"/>
    </location>
</feature>
<organism evidence="19 20">
    <name type="scientific">Labeo rohita</name>
    <name type="common">Indian major carp</name>
    <name type="synonym">Cyprinus rohita</name>
    <dbReference type="NCBI Taxonomy" id="84645"/>
    <lineage>
        <taxon>Eukaryota</taxon>
        <taxon>Metazoa</taxon>
        <taxon>Chordata</taxon>
        <taxon>Craniata</taxon>
        <taxon>Vertebrata</taxon>
        <taxon>Euteleostomi</taxon>
        <taxon>Actinopterygii</taxon>
        <taxon>Neopterygii</taxon>
        <taxon>Teleostei</taxon>
        <taxon>Ostariophysi</taxon>
        <taxon>Cypriniformes</taxon>
        <taxon>Cyprinidae</taxon>
        <taxon>Labeoninae</taxon>
        <taxon>Labeonini</taxon>
        <taxon>Labeo</taxon>
    </lineage>
</organism>
<dbReference type="PANTHER" id="PTHR24346:SF30">
    <property type="entry name" value="MATERNAL EMBRYONIC LEUCINE ZIPPER KINASE"/>
    <property type="match status" value="1"/>
</dbReference>
<evidence type="ECO:0000256" key="1">
    <source>
        <dbReference type="ARBA" id="ARBA00004202"/>
    </source>
</evidence>
<keyword evidence="4" id="KW-1003">Cell membrane</keyword>
<dbReference type="Pfam" id="PF02149">
    <property type="entry name" value="KA1"/>
    <property type="match status" value="1"/>
</dbReference>
<dbReference type="EC" id="2.7.11.1" evidence="3"/>
<evidence type="ECO:0000256" key="12">
    <source>
        <dbReference type="ARBA" id="ARBA00023306"/>
    </source>
</evidence>
<dbReference type="InterPro" id="IPR048637">
    <property type="entry name" value="MELK_UBA"/>
</dbReference>
<sequence>MPVESTSELLKHYEVYETIGSGGFAKVKLGRHILTGEKVAIKIMEKKDLGDDLPRVKIEIEAMKNLSHQHVCRLYHVIETSSKIYMVLEYCPGGELFDYIIAKDRLSEEETRVFFRQIISALAYVHSQGYAHRDLKPGGLGFELLTCCGSPAYAAPELIQGKAYIGSEADVWSMGVLLYALLCGFLPFDDDNCMVLYRKITRGKYSNPHWLSPASILLLNQMMQVDPKRRLTVKQLLDHPWVMKGYSTPVEWHSKHPLGHIDEDCITEMAVTFKQSRQRTIQLVSEWKYDQVTATYLLLLAKKRQGRPVRLRAECPMIDPMYSPLQDMQLKKSLRFSEDDDGVHPVVLGSMVFPPDCYDDENPWTPLTPRNTHTTNTPRMKLTSETSEKRRNEIGYSPIIEQGRPRQQKPERHDRTRENKENLAVTGTDGDVFALPAPRTPMSSRKTKSNRNVATTPNNNITTTSSNANKVCLGKRLHVPTSTVSTSLLSHTTSCTGTDRCTLGTERVYVCMRVCTRQLPKCILTGAGSATKEVSHRREVDQQQSGQQGELDILAFSPERRSRSLDLAGCQVDSGQKRKGGKVFGSLERGLDKVITMLTPSKKRGLRDGPRKIKILSILPEKNVDFVQKGYTLKCHTQSDFGKVTMQFELEVCILQKLEVVGIRRQRLKGDAWVYKHLVEDILSTSSI</sequence>
<evidence type="ECO:0000259" key="18">
    <source>
        <dbReference type="PROSITE" id="PS50032"/>
    </source>
</evidence>
<evidence type="ECO:0000256" key="3">
    <source>
        <dbReference type="ARBA" id="ARBA00012513"/>
    </source>
</evidence>
<keyword evidence="11" id="KW-0472">Membrane</keyword>
<dbReference type="PANTHER" id="PTHR24346">
    <property type="entry name" value="MAP/MICROTUBULE AFFINITY-REGULATING KINASE"/>
    <property type="match status" value="1"/>
</dbReference>
<evidence type="ECO:0000256" key="10">
    <source>
        <dbReference type="ARBA" id="ARBA00023121"/>
    </source>
</evidence>
<dbReference type="Gene3D" id="3.30.310.80">
    <property type="entry name" value="Kinase associated domain 1, KA1"/>
    <property type="match status" value="1"/>
</dbReference>
<accession>A0ABQ8N397</accession>
<comment type="catalytic activity">
    <reaction evidence="13">
        <text>L-threonyl-[protein] + ATP = O-phospho-L-threonyl-[protein] + ADP + H(+)</text>
        <dbReference type="Rhea" id="RHEA:46608"/>
        <dbReference type="Rhea" id="RHEA-COMP:11060"/>
        <dbReference type="Rhea" id="RHEA-COMP:11605"/>
        <dbReference type="ChEBI" id="CHEBI:15378"/>
        <dbReference type="ChEBI" id="CHEBI:30013"/>
        <dbReference type="ChEBI" id="CHEBI:30616"/>
        <dbReference type="ChEBI" id="CHEBI:61977"/>
        <dbReference type="ChEBI" id="CHEBI:456216"/>
        <dbReference type="EC" id="2.7.11.1"/>
    </reaction>
</comment>
<dbReference type="PROSITE" id="PS50011">
    <property type="entry name" value="PROTEIN_KINASE_DOM"/>
    <property type="match status" value="1"/>
</dbReference>
<dbReference type="InterPro" id="IPR001772">
    <property type="entry name" value="KA1_dom"/>
</dbReference>
<evidence type="ECO:0000259" key="17">
    <source>
        <dbReference type="PROSITE" id="PS50011"/>
    </source>
</evidence>
<keyword evidence="9 15" id="KW-0067">ATP-binding</keyword>
<dbReference type="InterPro" id="IPR017441">
    <property type="entry name" value="Protein_kinase_ATP_BS"/>
</dbReference>
<dbReference type="EMBL" id="JACTAM010000001">
    <property type="protein sequence ID" value="KAI2668593.1"/>
    <property type="molecule type" value="Genomic_DNA"/>
</dbReference>
<keyword evidence="10" id="KW-0446">Lipid-binding</keyword>
<keyword evidence="8 19" id="KW-0418">Kinase</keyword>
<feature type="compositionally biased region" description="Basic and acidic residues" evidence="16">
    <location>
        <begin position="408"/>
        <end position="421"/>
    </location>
</feature>
<evidence type="ECO:0000256" key="13">
    <source>
        <dbReference type="ARBA" id="ARBA00047899"/>
    </source>
</evidence>
<protein>
    <recommendedName>
        <fullName evidence="3">non-specific serine/threonine protein kinase</fullName>
        <ecNumber evidence="3">2.7.11.1</ecNumber>
    </recommendedName>
</protein>
<dbReference type="SUPFAM" id="SSF56112">
    <property type="entry name" value="Protein kinase-like (PK-like)"/>
    <property type="match status" value="1"/>
</dbReference>
<evidence type="ECO:0000256" key="15">
    <source>
        <dbReference type="PROSITE-ProRule" id="PRU10141"/>
    </source>
</evidence>
<dbReference type="CDD" id="cd14341">
    <property type="entry name" value="UBA_MELK"/>
    <property type="match status" value="1"/>
</dbReference>
<evidence type="ECO:0000256" key="11">
    <source>
        <dbReference type="ARBA" id="ARBA00023136"/>
    </source>
</evidence>
<evidence type="ECO:0000313" key="20">
    <source>
        <dbReference type="Proteomes" id="UP000830375"/>
    </source>
</evidence>
<evidence type="ECO:0000256" key="7">
    <source>
        <dbReference type="ARBA" id="ARBA00022741"/>
    </source>
</evidence>
<keyword evidence="12" id="KW-0131">Cell cycle</keyword>
<evidence type="ECO:0000256" key="5">
    <source>
        <dbReference type="ARBA" id="ARBA00022527"/>
    </source>
</evidence>
<comment type="catalytic activity">
    <reaction evidence="14">
        <text>L-seryl-[protein] + ATP = O-phospho-L-seryl-[protein] + ADP + H(+)</text>
        <dbReference type="Rhea" id="RHEA:17989"/>
        <dbReference type="Rhea" id="RHEA-COMP:9863"/>
        <dbReference type="Rhea" id="RHEA-COMP:11604"/>
        <dbReference type="ChEBI" id="CHEBI:15378"/>
        <dbReference type="ChEBI" id="CHEBI:29999"/>
        <dbReference type="ChEBI" id="CHEBI:30616"/>
        <dbReference type="ChEBI" id="CHEBI:83421"/>
        <dbReference type="ChEBI" id="CHEBI:456216"/>
        <dbReference type="EC" id="2.7.11.1"/>
    </reaction>
</comment>
<dbReference type="InterPro" id="IPR000719">
    <property type="entry name" value="Prot_kinase_dom"/>
</dbReference>
<evidence type="ECO:0000313" key="19">
    <source>
        <dbReference type="EMBL" id="KAI2668593.1"/>
    </source>
</evidence>
<feature type="region of interest" description="Disordered" evidence="16">
    <location>
        <begin position="363"/>
        <end position="462"/>
    </location>
</feature>
<keyword evidence="5" id="KW-0723">Serine/threonine-protein kinase</keyword>
<dbReference type="SUPFAM" id="SSF103243">
    <property type="entry name" value="KA1-like"/>
    <property type="match status" value="1"/>
</dbReference>
<dbReference type="GO" id="GO:0016301">
    <property type="term" value="F:kinase activity"/>
    <property type="evidence" value="ECO:0007669"/>
    <property type="project" value="UniProtKB-KW"/>
</dbReference>
<dbReference type="InterPro" id="IPR028375">
    <property type="entry name" value="KA1/Ssp2_C"/>
</dbReference>
<evidence type="ECO:0000256" key="2">
    <source>
        <dbReference type="ARBA" id="ARBA00006234"/>
    </source>
</evidence>